<dbReference type="Proteomes" id="UP000234681">
    <property type="component" value="Chromosome 2"/>
</dbReference>
<protein>
    <submittedName>
        <fullName evidence="1">RCG41321</fullName>
    </submittedName>
</protein>
<organism evidence="1 2">
    <name type="scientific">Rattus norvegicus</name>
    <name type="common">Rat</name>
    <dbReference type="NCBI Taxonomy" id="10116"/>
    <lineage>
        <taxon>Eukaryota</taxon>
        <taxon>Metazoa</taxon>
        <taxon>Chordata</taxon>
        <taxon>Craniata</taxon>
        <taxon>Vertebrata</taxon>
        <taxon>Euteleostomi</taxon>
        <taxon>Mammalia</taxon>
        <taxon>Eutheria</taxon>
        <taxon>Euarchontoglires</taxon>
        <taxon>Glires</taxon>
        <taxon>Rodentia</taxon>
        <taxon>Myomorpha</taxon>
        <taxon>Muroidea</taxon>
        <taxon>Muridae</taxon>
        <taxon>Murinae</taxon>
        <taxon>Rattus</taxon>
    </lineage>
</organism>
<name>A6II26_RAT</name>
<reference evidence="2" key="1">
    <citation type="submission" date="2005-09" db="EMBL/GenBank/DDBJ databases">
        <authorList>
            <person name="Mural R.J."/>
            <person name="Li P.W."/>
            <person name="Adams M.D."/>
            <person name="Amanatides P.G."/>
            <person name="Baden-Tillson H."/>
            <person name="Barnstead M."/>
            <person name="Chin S.H."/>
            <person name="Dew I."/>
            <person name="Evans C.A."/>
            <person name="Ferriera S."/>
            <person name="Flanigan M."/>
            <person name="Fosler C."/>
            <person name="Glodek A."/>
            <person name="Gu Z."/>
            <person name="Holt R.A."/>
            <person name="Jennings D."/>
            <person name="Kraft C.L."/>
            <person name="Lu F."/>
            <person name="Nguyen T."/>
            <person name="Nusskern D.R."/>
            <person name="Pfannkoch C.M."/>
            <person name="Sitter C."/>
            <person name="Sutton G.G."/>
            <person name="Venter J.C."/>
            <person name="Wang Z."/>
            <person name="Woodage T."/>
            <person name="Zheng X.H."/>
            <person name="Zhong F."/>
        </authorList>
    </citation>
    <scope>NUCLEOTIDE SEQUENCE [LARGE SCALE GENOMIC DNA]</scope>
    <source>
        <strain>BN</strain>
        <strain evidence="2">Sprague-Dawley</strain>
    </source>
</reference>
<accession>A6II26</accession>
<dbReference type="EMBL" id="CH473961">
    <property type="protein sequence ID" value="EDM01324.1"/>
    <property type="molecule type" value="Genomic_DNA"/>
</dbReference>
<evidence type="ECO:0000313" key="2">
    <source>
        <dbReference type="Proteomes" id="UP000234681"/>
    </source>
</evidence>
<proteinExistence type="predicted"/>
<dbReference type="AlphaFoldDB" id="A6II26"/>
<gene>
    <name evidence="1" type="ORF">rCG_41321</name>
</gene>
<evidence type="ECO:0000313" key="1">
    <source>
        <dbReference type="EMBL" id="EDM01324.1"/>
    </source>
</evidence>
<sequence length="55" mass="6035">MCLYSTSTGEALLSTSDVTHRATHTYAHKLRQSAVCACSRLITYLQNALQGSCDR</sequence>